<dbReference type="Pfam" id="PF08240">
    <property type="entry name" value="ADH_N"/>
    <property type="match status" value="1"/>
</dbReference>
<protein>
    <recommendedName>
        <fullName evidence="1">Enoyl reductase (ER) domain-containing protein</fullName>
    </recommendedName>
</protein>
<dbReference type="Proteomes" id="UP000323386">
    <property type="component" value="Unassembled WGS sequence"/>
</dbReference>
<dbReference type="PANTHER" id="PTHR11695:SF294">
    <property type="entry name" value="RETICULON-4-INTERACTING PROTEIN 1, MITOCHONDRIAL"/>
    <property type="match status" value="1"/>
</dbReference>
<dbReference type="InterPro" id="IPR013154">
    <property type="entry name" value="ADH-like_N"/>
</dbReference>
<proteinExistence type="predicted"/>
<dbReference type="InterPro" id="IPR036291">
    <property type="entry name" value="NAD(P)-bd_dom_sf"/>
</dbReference>
<dbReference type="Pfam" id="PF13602">
    <property type="entry name" value="ADH_zinc_N_2"/>
    <property type="match status" value="1"/>
</dbReference>
<dbReference type="GO" id="GO:0016491">
    <property type="term" value="F:oxidoreductase activity"/>
    <property type="evidence" value="ECO:0007669"/>
    <property type="project" value="InterPro"/>
</dbReference>
<dbReference type="Gene3D" id="3.90.180.10">
    <property type="entry name" value="Medium-chain alcohol dehydrogenases, catalytic domain"/>
    <property type="match status" value="1"/>
</dbReference>
<evidence type="ECO:0000259" key="1">
    <source>
        <dbReference type="SMART" id="SM00829"/>
    </source>
</evidence>
<dbReference type="SUPFAM" id="SSF50129">
    <property type="entry name" value="GroES-like"/>
    <property type="match status" value="1"/>
</dbReference>
<dbReference type="InterPro" id="IPR020843">
    <property type="entry name" value="ER"/>
</dbReference>
<dbReference type="PANTHER" id="PTHR11695">
    <property type="entry name" value="ALCOHOL DEHYDROGENASE RELATED"/>
    <property type="match status" value="1"/>
</dbReference>
<reference evidence="2 3" key="1">
    <citation type="submission" date="2018-03" db="EMBL/GenBank/DDBJ databases">
        <authorList>
            <person name="Guldener U."/>
        </authorList>
    </citation>
    <scope>NUCLEOTIDE SEQUENCE [LARGE SCALE GENOMIC DNA]</scope>
    <source>
        <strain evidence="2 3">DAOM196992</strain>
    </source>
</reference>
<gene>
    <name evidence="2" type="ORF">PSFLO_01397</name>
</gene>
<dbReference type="CDD" id="cd08267">
    <property type="entry name" value="MDR1"/>
    <property type="match status" value="1"/>
</dbReference>
<dbReference type="SMART" id="SM00829">
    <property type="entry name" value="PKS_ER"/>
    <property type="match status" value="1"/>
</dbReference>
<dbReference type="EMBL" id="OOIP01000003">
    <property type="protein sequence ID" value="SPO35926.1"/>
    <property type="molecule type" value="Genomic_DNA"/>
</dbReference>
<evidence type="ECO:0000313" key="2">
    <source>
        <dbReference type="EMBL" id="SPO35926.1"/>
    </source>
</evidence>
<evidence type="ECO:0000313" key="3">
    <source>
        <dbReference type="Proteomes" id="UP000323386"/>
    </source>
</evidence>
<name>A0A5C3EWF4_9BASI</name>
<dbReference type="GO" id="GO:0005739">
    <property type="term" value="C:mitochondrion"/>
    <property type="evidence" value="ECO:0007669"/>
    <property type="project" value="TreeGrafter"/>
</dbReference>
<organism evidence="2 3">
    <name type="scientific">Pseudozyma flocculosa</name>
    <dbReference type="NCBI Taxonomy" id="84751"/>
    <lineage>
        <taxon>Eukaryota</taxon>
        <taxon>Fungi</taxon>
        <taxon>Dikarya</taxon>
        <taxon>Basidiomycota</taxon>
        <taxon>Ustilaginomycotina</taxon>
        <taxon>Ustilaginomycetes</taxon>
        <taxon>Ustilaginales</taxon>
        <taxon>Ustilaginaceae</taxon>
        <taxon>Pseudozyma</taxon>
    </lineage>
</organism>
<dbReference type="OrthoDB" id="9930022at2759"/>
<sequence>MPSDSNVPASVTAWQYKRRGLLPATLTKNTSATLPQLKADQVLVKVHAAALNPVDWKLAASVPGFLQKLPATAGSDLAGEVVSVSPGPETSKKPWLKAGAHVYGFVPADKGLRTGLGSISTYAVVDANVLALKPESMSYEDAAGITLVGLTAAVLAEKIKKGDKVLILGASSAVGLFLTQMCKTEGAAKVVATASGEKCDFVKQRGVDEVIDYRATDADKEFKLRYASDPFDLILDCVGTTSTFFASPSFLKKDGVYYNIGASVLDGSNLFSSSMAFAKDVVRALFWPSWLGGTPRKYVMTGLRHDLMPRLEQYVARGDITPKVDSVFGFDEAPKAYEHLLKGRALGKVVVKVIDA</sequence>
<accession>A0A5C3EWF4</accession>
<dbReference type="InterPro" id="IPR011032">
    <property type="entry name" value="GroES-like_sf"/>
</dbReference>
<dbReference type="AlphaFoldDB" id="A0A5C3EWF4"/>
<dbReference type="InterPro" id="IPR050700">
    <property type="entry name" value="YIM1/Zinc_Alcohol_DH_Fams"/>
</dbReference>
<keyword evidence="3" id="KW-1185">Reference proteome</keyword>
<dbReference type="SUPFAM" id="SSF51735">
    <property type="entry name" value="NAD(P)-binding Rossmann-fold domains"/>
    <property type="match status" value="1"/>
</dbReference>
<feature type="domain" description="Enoyl reductase (ER)" evidence="1">
    <location>
        <begin position="20"/>
        <end position="351"/>
    </location>
</feature>
<dbReference type="Gene3D" id="3.40.50.720">
    <property type="entry name" value="NAD(P)-binding Rossmann-like Domain"/>
    <property type="match status" value="1"/>
</dbReference>